<proteinExistence type="predicted"/>
<reference evidence="2" key="1">
    <citation type="submission" date="2020-05" db="EMBL/GenBank/DDBJ databases">
        <authorList>
            <person name="Chiriac C."/>
            <person name="Salcher M."/>
            <person name="Ghai R."/>
            <person name="Kavagutti S V."/>
        </authorList>
    </citation>
    <scope>NUCLEOTIDE SEQUENCE</scope>
</reference>
<dbReference type="NCBIfam" id="TIGR02605">
    <property type="entry name" value="CxxC_CxxC_SSSS"/>
    <property type="match status" value="1"/>
</dbReference>
<gene>
    <name evidence="2" type="ORF">UFOVP1142_20</name>
</gene>
<sequence length="57" mass="6350">MPFYDYKCEGCGEIYNIHHGFHQVDPISCSKCEMPMVKQLSAIPAIFKGDGWAGKNG</sequence>
<dbReference type="SMART" id="SM00834">
    <property type="entry name" value="CxxC_CXXC_SSSS"/>
    <property type="match status" value="1"/>
</dbReference>
<name>A0A6J5QQW3_9CAUD</name>
<evidence type="ECO:0000259" key="1">
    <source>
        <dbReference type="SMART" id="SM00834"/>
    </source>
</evidence>
<feature type="domain" description="Putative regulatory protein FmdB zinc ribbon" evidence="1">
    <location>
        <begin position="1"/>
        <end position="41"/>
    </location>
</feature>
<dbReference type="EMBL" id="LR797089">
    <property type="protein sequence ID" value="CAB4186132.1"/>
    <property type="molecule type" value="Genomic_DNA"/>
</dbReference>
<dbReference type="InterPro" id="IPR013429">
    <property type="entry name" value="Regulatory_FmdB_Zinc_ribbon"/>
</dbReference>
<protein>
    <submittedName>
        <fullName evidence="2">CxxC_CxxC_SSSS, putative regulatory protein, FmdB family</fullName>
    </submittedName>
</protein>
<organism evidence="2">
    <name type="scientific">uncultured Caudovirales phage</name>
    <dbReference type="NCBI Taxonomy" id="2100421"/>
    <lineage>
        <taxon>Viruses</taxon>
        <taxon>Duplodnaviria</taxon>
        <taxon>Heunggongvirae</taxon>
        <taxon>Uroviricota</taxon>
        <taxon>Caudoviricetes</taxon>
        <taxon>Peduoviridae</taxon>
        <taxon>Maltschvirus</taxon>
        <taxon>Maltschvirus maltsch</taxon>
    </lineage>
</organism>
<evidence type="ECO:0000313" key="2">
    <source>
        <dbReference type="EMBL" id="CAB4186132.1"/>
    </source>
</evidence>
<accession>A0A6J5QQW3</accession>